<dbReference type="Proteomes" id="UP000006190">
    <property type="component" value="Unassembled WGS sequence"/>
</dbReference>
<dbReference type="STRING" id="883113.HMPREF9708_00434"/>
<dbReference type="EMBL" id="AGEG01000003">
    <property type="protein sequence ID" value="EHR37805.1"/>
    <property type="molecule type" value="Genomic_DNA"/>
</dbReference>
<dbReference type="RefSeq" id="WP_006308408.1">
    <property type="nucleotide sequence ID" value="NZ_JH601133.1"/>
</dbReference>
<organism evidence="5 6">
    <name type="scientific">Facklamia languida CCUG 37842</name>
    <dbReference type="NCBI Taxonomy" id="883113"/>
    <lineage>
        <taxon>Bacteria</taxon>
        <taxon>Bacillati</taxon>
        <taxon>Bacillota</taxon>
        <taxon>Bacilli</taxon>
        <taxon>Lactobacillales</taxon>
        <taxon>Aerococcaceae</taxon>
        <taxon>Facklamia</taxon>
    </lineage>
</organism>
<feature type="compositionally biased region" description="Basic and acidic residues" evidence="2">
    <location>
        <begin position="469"/>
        <end position="484"/>
    </location>
</feature>
<evidence type="ECO:0000313" key="6">
    <source>
        <dbReference type="Proteomes" id="UP000006190"/>
    </source>
</evidence>
<feature type="domain" description="Replicative helicase loading/DNA remodeling protein DnaB N-terminal winged helix" evidence="4">
    <location>
        <begin position="7"/>
        <end position="270"/>
    </location>
</feature>
<sequence>MVLQVNPYQPYQVKVIPSLAPLQLQCLTQLYQPIMGGQALSLYLTLANQPLNHEDWTYRQVHAWLLPTLNMGIQDLNEARIRLEGVGLMRTYRDQASHDSYQRQTILYELQSPLAIEQFFNHPQLSSALYHQIGDEAFYKLNYHWKDEGIDQEKYQEISQTFTSVFNQKSLHHDFGDLVLVTKDVQYKEQYGYPDSNEDLASSSFNQTLYRQILETNGFDQELLNKAVIQQVVHLSQFYDLDEQTMAQVTQLAQNPISQQVDLDLLRDYAQKNQYFTKQRGQKHSRMEQAQSVDKDKLKALYPDLTDDEIELVGICQELDPEAFLSQMKLASNGFVSSSESFYLRDLRQQSSLKDDVINMLIYYLIGLERQANFERGRSNRIANQWQQAGLEDAGEALNFLLRQKKVKEKSPNQSNKNRGAWKKSIPKRQEALPSWMNGEGTQVDERVPVSPTNPESVHAIRQRLKALMNKEESEHEDHQASDE</sequence>
<dbReference type="OrthoDB" id="2082007at2"/>
<dbReference type="PATRIC" id="fig|883113.3.peg.437"/>
<reference evidence="5 6" key="1">
    <citation type="submission" date="2012-01" db="EMBL/GenBank/DDBJ databases">
        <title>The Genome Sequence of Facklamia languida CCUG 37842.</title>
        <authorList>
            <consortium name="The Broad Institute Genome Sequencing Platform"/>
            <person name="Earl A."/>
            <person name="Ward D."/>
            <person name="Feldgarden M."/>
            <person name="Gevers D."/>
            <person name="Huys G."/>
            <person name="Young S.K."/>
            <person name="Zeng Q."/>
            <person name="Gargeya S."/>
            <person name="Fitzgerald M."/>
            <person name="Haas B."/>
            <person name="Abouelleil A."/>
            <person name="Alvarado L."/>
            <person name="Arachchi H.M."/>
            <person name="Berlin A."/>
            <person name="Chapman S.B."/>
            <person name="Gearin G."/>
            <person name="Goldberg J."/>
            <person name="Griggs A."/>
            <person name="Gujja S."/>
            <person name="Hansen M."/>
            <person name="Heiman D."/>
            <person name="Howarth C."/>
            <person name="Larimer J."/>
            <person name="Lui A."/>
            <person name="MacDonald P.J.P."/>
            <person name="McCowen C."/>
            <person name="Montmayeur A."/>
            <person name="Murphy C."/>
            <person name="Neiman D."/>
            <person name="Pearson M."/>
            <person name="Priest M."/>
            <person name="Roberts A."/>
            <person name="Saif S."/>
            <person name="Shea T."/>
            <person name="Sisk P."/>
            <person name="Stolte C."/>
            <person name="Sykes S."/>
            <person name="Wortman J."/>
            <person name="Nusbaum C."/>
            <person name="Birren B."/>
        </authorList>
    </citation>
    <scope>NUCLEOTIDE SEQUENCE [LARGE SCALE GENOMIC DNA]</scope>
    <source>
        <strain evidence="5 6">CCUG 37842</strain>
    </source>
</reference>
<accession>H3NI06</accession>
<feature type="region of interest" description="Disordered" evidence="2">
    <location>
        <begin position="406"/>
        <end position="484"/>
    </location>
</feature>
<evidence type="ECO:0000259" key="4">
    <source>
        <dbReference type="Pfam" id="PF25888"/>
    </source>
</evidence>
<dbReference type="InterPro" id="IPR058660">
    <property type="entry name" value="WHD_DnaB"/>
</dbReference>
<evidence type="ECO:0000259" key="3">
    <source>
        <dbReference type="Pfam" id="PF07261"/>
    </source>
</evidence>
<feature type="domain" description="DnaB/C C-terminal" evidence="3">
    <location>
        <begin position="333"/>
        <end position="397"/>
    </location>
</feature>
<keyword evidence="6" id="KW-1185">Reference proteome</keyword>
<comment type="caution">
    <text evidence="5">The sequence shown here is derived from an EMBL/GenBank/DDBJ whole genome shotgun (WGS) entry which is preliminary data.</text>
</comment>
<name>H3NI06_9LACT</name>
<dbReference type="Pfam" id="PF25888">
    <property type="entry name" value="WHD_DnaB"/>
    <property type="match status" value="1"/>
</dbReference>
<protein>
    <submittedName>
        <fullName evidence="5">Uncharacterized protein</fullName>
    </submittedName>
</protein>
<dbReference type="Pfam" id="PF07261">
    <property type="entry name" value="DnaB_2"/>
    <property type="match status" value="1"/>
</dbReference>
<evidence type="ECO:0000313" key="5">
    <source>
        <dbReference type="EMBL" id="EHR37805.1"/>
    </source>
</evidence>
<evidence type="ECO:0000256" key="1">
    <source>
        <dbReference type="ARBA" id="ARBA00093462"/>
    </source>
</evidence>
<comment type="similarity">
    <text evidence="1">Belongs to the DnaB/DnaD family.</text>
</comment>
<dbReference type="AlphaFoldDB" id="H3NI06"/>
<evidence type="ECO:0000256" key="2">
    <source>
        <dbReference type="SAM" id="MobiDB-lite"/>
    </source>
</evidence>
<gene>
    <name evidence="5" type="ORF">HMPREF9708_00434</name>
</gene>
<proteinExistence type="inferred from homology"/>
<dbReference type="InterPro" id="IPR006343">
    <property type="entry name" value="DnaB/C_C"/>
</dbReference>
<dbReference type="eggNOG" id="COG3611">
    <property type="taxonomic scope" value="Bacteria"/>
</dbReference>
<dbReference type="HOGENOM" id="CLU_040783_1_0_9"/>